<protein>
    <submittedName>
        <fullName evidence="2">ABC transporter, solute-binding protein</fullName>
    </submittedName>
</protein>
<name>C2ER67_9LACO</name>
<accession>C2ER67</accession>
<dbReference type="EMBL" id="ACGU01000113">
    <property type="protein sequence ID" value="EEJ70956.1"/>
    <property type="molecule type" value="Genomic_DNA"/>
</dbReference>
<dbReference type="RefSeq" id="WP_007126908.1">
    <property type="nucleotide sequence ID" value="NZ_AZFO01000027.1"/>
</dbReference>
<organism evidence="2 3">
    <name type="scientific">Lactobacillus ultunensis DSM 16047</name>
    <dbReference type="NCBI Taxonomy" id="525365"/>
    <lineage>
        <taxon>Bacteria</taxon>
        <taxon>Bacillati</taxon>
        <taxon>Bacillota</taxon>
        <taxon>Bacilli</taxon>
        <taxon>Lactobacillales</taxon>
        <taxon>Lactobacillaceae</taxon>
        <taxon>Lactobacillus</taxon>
    </lineage>
</organism>
<evidence type="ECO:0000313" key="2">
    <source>
        <dbReference type="EMBL" id="EEJ70956.1"/>
    </source>
</evidence>
<gene>
    <name evidence="2" type="ORF">HMPREF0548_2163</name>
</gene>
<dbReference type="AlphaFoldDB" id="C2ER67"/>
<evidence type="ECO:0000313" key="3">
    <source>
        <dbReference type="Proteomes" id="UP000005583"/>
    </source>
</evidence>
<reference evidence="2 3" key="1">
    <citation type="submission" date="2009-01" db="EMBL/GenBank/DDBJ databases">
        <authorList>
            <person name="Qin X."/>
            <person name="Bachman B."/>
            <person name="Battles P."/>
            <person name="Bell A."/>
            <person name="Bess C."/>
            <person name="Bickham C."/>
            <person name="Chaboub L."/>
            <person name="Chen D."/>
            <person name="Coyle M."/>
            <person name="Deiros D.R."/>
            <person name="Dinh H."/>
            <person name="Forbes L."/>
            <person name="Fowler G."/>
            <person name="Francisco L."/>
            <person name="Fu Q."/>
            <person name="Gubbala S."/>
            <person name="Hale W."/>
            <person name="Han Y."/>
            <person name="Hemphill L."/>
            <person name="Highlander S.K."/>
            <person name="Hirani K."/>
            <person name="Hogues M."/>
            <person name="Jackson L."/>
            <person name="Jakkamsetti A."/>
            <person name="Javaid M."/>
            <person name="Jiang H."/>
            <person name="Korchina V."/>
            <person name="Kovar C."/>
            <person name="Lara F."/>
            <person name="Lee S."/>
            <person name="Mata R."/>
            <person name="Mathew T."/>
            <person name="Moen C."/>
            <person name="Morales K."/>
            <person name="Munidasa M."/>
            <person name="Nazareth L."/>
            <person name="Ngo R."/>
            <person name="Nguyen L."/>
            <person name="Okwuonu G."/>
            <person name="Ongeri F."/>
            <person name="Patil S."/>
            <person name="Petrosino J."/>
            <person name="Pham C."/>
            <person name="Pham P."/>
            <person name="Pu L.-L."/>
            <person name="Puazo M."/>
            <person name="Raj R."/>
            <person name="Reid J."/>
            <person name="Rouhana J."/>
            <person name="Saada N."/>
            <person name="Shang Y."/>
            <person name="Simmons D."/>
            <person name="Thornton R."/>
            <person name="Warren J."/>
            <person name="Weissenberger G."/>
            <person name="Zhang J."/>
            <person name="Zhang L."/>
            <person name="Zhou C."/>
            <person name="Zhu D."/>
            <person name="Muzny D."/>
            <person name="Worley K."/>
            <person name="Gibbs R."/>
        </authorList>
    </citation>
    <scope>NUCLEOTIDE SEQUENCE [LARGE SCALE GENOMIC DNA]</scope>
    <source>
        <strain evidence="2 3">DSM 16047</strain>
    </source>
</reference>
<dbReference type="OrthoDB" id="383937at2"/>
<dbReference type="HOGENOM" id="CLU_031285_10_5_9"/>
<evidence type="ECO:0000256" key="1">
    <source>
        <dbReference type="SAM" id="Phobius"/>
    </source>
</evidence>
<keyword evidence="1" id="KW-1133">Transmembrane helix</keyword>
<dbReference type="STRING" id="525365.HMPREF0548_2163"/>
<dbReference type="PANTHER" id="PTHR43649">
    <property type="entry name" value="ARABINOSE-BINDING PROTEIN-RELATED"/>
    <property type="match status" value="1"/>
</dbReference>
<comment type="caution">
    <text evidence="2">The sequence shown here is derived from an EMBL/GenBank/DDBJ whole genome shotgun (WGS) entry which is preliminary data.</text>
</comment>
<feature type="transmembrane region" description="Helical" evidence="1">
    <location>
        <begin position="9"/>
        <end position="30"/>
    </location>
</feature>
<proteinExistence type="predicted"/>
<dbReference type="Pfam" id="PF13416">
    <property type="entry name" value="SBP_bac_8"/>
    <property type="match status" value="1"/>
</dbReference>
<dbReference type="eggNOG" id="COG1653">
    <property type="taxonomic scope" value="Bacteria"/>
</dbReference>
<dbReference type="InterPro" id="IPR006059">
    <property type="entry name" value="SBP"/>
</dbReference>
<sequence>MKLQIKKTIFYLSISLLLLGTGIGFSYHIWKINHTLTIGIYTGSMWNMSDNHQYQVIDYAIKEFKKIHPDIQINYENGISKADYRNWLSEKIVQGNSPDLMIVPDDSFNLLANNGEFKDLAGYMNRDKISDKIFYPVALKAGELNNEQYALPFQTNPQFMVMNKKVLLRNNIKIPSFNWTPSDLKRICLSLSNSKKKNSDLGITSNYTWSNAILGYNFKFNQNKDNPIQLTSPSAIKGFNLIESLKAIEQTNKNNSRQAFDKGKVAFTPMTLAQYRTYTSYPYYVTTNNKNITWNCLKMPQIFQAKATHVDVAMFAIAKQAHNPNLAWKLLKMLCINKKIQQKAMTVNKGCSALPSVVLNPKMQRVLNNDKQSNLTTTKLDKIMRNGWSTPKFKNFNDVYSYLDYAINKALANDQLDKQIFYIQQQANEELIN</sequence>
<dbReference type="Proteomes" id="UP000005583">
    <property type="component" value="Unassembled WGS sequence"/>
</dbReference>
<dbReference type="Gene3D" id="3.40.190.10">
    <property type="entry name" value="Periplasmic binding protein-like II"/>
    <property type="match status" value="1"/>
</dbReference>
<dbReference type="PANTHER" id="PTHR43649:SF12">
    <property type="entry name" value="DIACETYLCHITOBIOSE BINDING PROTEIN DASA"/>
    <property type="match status" value="1"/>
</dbReference>
<keyword evidence="1" id="KW-0472">Membrane</keyword>
<dbReference type="SUPFAM" id="SSF53850">
    <property type="entry name" value="Periplasmic binding protein-like II"/>
    <property type="match status" value="1"/>
</dbReference>
<keyword evidence="3" id="KW-1185">Reference proteome</keyword>
<keyword evidence="1" id="KW-0812">Transmembrane</keyword>
<dbReference type="PATRIC" id="fig|525365.8.peg.1042"/>
<dbReference type="InterPro" id="IPR050490">
    <property type="entry name" value="Bact_solute-bd_prot1"/>
</dbReference>